<keyword evidence="3" id="KW-1003">Cell membrane</keyword>
<comment type="catalytic activity">
    <reaction evidence="9">
        <text>3',3'-c-di-GMP + H2O = 5'-phosphoguanylyl(3'-&gt;5')guanosine + H(+)</text>
        <dbReference type="Rhea" id="RHEA:24902"/>
        <dbReference type="ChEBI" id="CHEBI:15377"/>
        <dbReference type="ChEBI" id="CHEBI:15378"/>
        <dbReference type="ChEBI" id="CHEBI:58754"/>
        <dbReference type="ChEBI" id="CHEBI:58805"/>
        <dbReference type="EC" id="3.1.4.52"/>
    </reaction>
</comment>
<reference evidence="12 13" key="1">
    <citation type="submission" date="2021-08" db="EMBL/GenBank/DDBJ databases">
        <title>Devosia salina sp. nov., isolated from the South China Sea sediment.</title>
        <authorList>
            <person name="Zhou Z."/>
        </authorList>
    </citation>
    <scope>NUCLEOTIDE SEQUENCE [LARGE SCALE GENOMIC DNA]</scope>
    <source>
        <strain evidence="12 13">SCS-3</strain>
    </source>
</reference>
<keyword evidence="6" id="KW-0378">Hydrolase</keyword>
<evidence type="ECO:0000256" key="5">
    <source>
        <dbReference type="ARBA" id="ARBA00022692"/>
    </source>
</evidence>
<evidence type="ECO:0000256" key="8">
    <source>
        <dbReference type="ARBA" id="ARBA00023136"/>
    </source>
</evidence>
<sequence>MSAIRKHIALIATLVAALLAILVPVALSIYFADREATNAEFGRAMGYAQDVLRRSEGTSEQILDGINRLAALNDPEGCSDQSVALMRHIDLASSYIQAIGRIEGDRLVCSSLGLGGTKLNLGPVDVVQSSGVKIRTNVTLPFAEGSSFLVVEAAGYATIIHKDLPIDTALDVPDVSLATYSQQSGQILTQRGFIDPAWLQTANGGTTRQFIENGNLVVVAPSGRFQIGAVVALPIAQLNSRIQSVALVALPVGIAAGAILAIAIVYLARQQRSMPNLIRAGLRRNEFYLEYQPVVDLVTGKWAGAEALLRFRHGTELIRPDIFIPSAEEAGLIQQISRRVVGLACLDAAGLFREFPSLHLGINLSAADLADHQTLSLIDTLTEATGARSGNLMVEATERSFTDPETAGPIIRKLRMSGVLVAVDDFGTGYSSLSTLQALELDYLKIDKAFVDSLGTGAATSSVVAHIIDMAKSLNLKMIAEGVETAEQAQMLRELGVQYAQGWLFGRPMIYRQFIDMVRRQHGGHGHLMRPGSDTPLHPAQ</sequence>
<evidence type="ECO:0000256" key="10">
    <source>
        <dbReference type="SAM" id="Phobius"/>
    </source>
</evidence>
<dbReference type="EC" id="3.1.4.52" evidence="2"/>
<dbReference type="PANTHER" id="PTHR33121:SF79">
    <property type="entry name" value="CYCLIC DI-GMP PHOSPHODIESTERASE PDED-RELATED"/>
    <property type="match status" value="1"/>
</dbReference>
<keyword evidence="13" id="KW-1185">Reference proteome</keyword>
<keyword evidence="5 10" id="KW-0812">Transmembrane</keyword>
<comment type="subcellular location">
    <subcellularLocation>
        <location evidence="1">Cell membrane</location>
        <topology evidence="1">Multi-pass membrane protein</topology>
    </subcellularLocation>
</comment>
<dbReference type="Pfam" id="PF12792">
    <property type="entry name" value="CSS-motif"/>
    <property type="match status" value="1"/>
</dbReference>
<dbReference type="InterPro" id="IPR035919">
    <property type="entry name" value="EAL_sf"/>
</dbReference>
<evidence type="ECO:0000256" key="3">
    <source>
        <dbReference type="ARBA" id="ARBA00022475"/>
    </source>
</evidence>
<dbReference type="PROSITE" id="PS50883">
    <property type="entry name" value="EAL"/>
    <property type="match status" value="1"/>
</dbReference>
<evidence type="ECO:0000313" key="13">
    <source>
        <dbReference type="Proteomes" id="UP000825799"/>
    </source>
</evidence>
<gene>
    <name evidence="12" type="ORF">K1X15_02160</name>
</gene>
<keyword evidence="8 10" id="KW-0472">Membrane</keyword>
<dbReference type="CDD" id="cd01948">
    <property type="entry name" value="EAL"/>
    <property type="match status" value="1"/>
</dbReference>
<dbReference type="Pfam" id="PF00563">
    <property type="entry name" value="EAL"/>
    <property type="match status" value="1"/>
</dbReference>
<dbReference type="Proteomes" id="UP000825799">
    <property type="component" value="Chromosome"/>
</dbReference>
<feature type="transmembrane region" description="Helical" evidence="10">
    <location>
        <begin position="245"/>
        <end position="268"/>
    </location>
</feature>
<keyword evidence="4" id="KW-0973">c-di-GMP</keyword>
<dbReference type="EMBL" id="CP080590">
    <property type="protein sequence ID" value="QYO77406.1"/>
    <property type="molecule type" value="Genomic_DNA"/>
</dbReference>
<name>A0ABX8WK84_9HYPH</name>
<dbReference type="InterPro" id="IPR050706">
    <property type="entry name" value="Cyclic-di-GMP_PDE-like"/>
</dbReference>
<evidence type="ECO:0000256" key="4">
    <source>
        <dbReference type="ARBA" id="ARBA00022636"/>
    </source>
</evidence>
<evidence type="ECO:0000256" key="1">
    <source>
        <dbReference type="ARBA" id="ARBA00004651"/>
    </source>
</evidence>
<accession>A0ABX8WK84</accession>
<organism evidence="12 13">
    <name type="scientific">Devosia salina</name>
    <dbReference type="NCBI Taxonomy" id="2860336"/>
    <lineage>
        <taxon>Bacteria</taxon>
        <taxon>Pseudomonadati</taxon>
        <taxon>Pseudomonadota</taxon>
        <taxon>Alphaproteobacteria</taxon>
        <taxon>Hyphomicrobiales</taxon>
        <taxon>Devosiaceae</taxon>
        <taxon>Devosia</taxon>
    </lineage>
</organism>
<proteinExistence type="predicted"/>
<dbReference type="RefSeq" id="WP_220305863.1">
    <property type="nucleotide sequence ID" value="NZ_CP080590.1"/>
</dbReference>
<evidence type="ECO:0000313" key="12">
    <source>
        <dbReference type="EMBL" id="QYO77406.1"/>
    </source>
</evidence>
<evidence type="ECO:0000259" key="11">
    <source>
        <dbReference type="PROSITE" id="PS50883"/>
    </source>
</evidence>
<keyword evidence="7 10" id="KW-1133">Transmembrane helix</keyword>
<protein>
    <recommendedName>
        <fullName evidence="2">cyclic-guanylate-specific phosphodiesterase</fullName>
        <ecNumber evidence="2">3.1.4.52</ecNumber>
    </recommendedName>
</protein>
<evidence type="ECO:0000256" key="9">
    <source>
        <dbReference type="ARBA" id="ARBA00034290"/>
    </source>
</evidence>
<dbReference type="InterPro" id="IPR024744">
    <property type="entry name" value="CSS-motif_dom"/>
</dbReference>
<evidence type="ECO:0000256" key="2">
    <source>
        <dbReference type="ARBA" id="ARBA00012282"/>
    </source>
</evidence>
<feature type="domain" description="EAL" evidence="11">
    <location>
        <begin position="271"/>
        <end position="522"/>
    </location>
</feature>
<dbReference type="InterPro" id="IPR001633">
    <property type="entry name" value="EAL_dom"/>
</dbReference>
<dbReference type="Gene3D" id="3.20.20.450">
    <property type="entry name" value="EAL domain"/>
    <property type="match status" value="1"/>
</dbReference>
<dbReference type="PANTHER" id="PTHR33121">
    <property type="entry name" value="CYCLIC DI-GMP PHOSPHODIESTERASE PDEF"/>
    <property type="match status" value="1"/>
</dbReference>
<dbReference type="SMART" id="SM00052">
    <property type="entry name" value="EAL"/>
    <property type="match status" value="1"/>
</dbReference>
<evidence type="ECO:0000256" key="7">
    <source>
        <dbReference type="ARBA" id="ARBA00022989"/>
    </source>
</evidence>
<dbReference type="SUPFAM" id="SSF141868">
    <property type="entry name" value="EAL domain-like"/>
    <property type="match status" value="1"/>
</dbReference>
<evidence type="ECO:0000256" key="6">
    <source>
        <dbReference type="ARBA" id="ARBA00022801"/>
    </source>
</evidence>